<accession>A0ABP0HL65</accession>
<protein>
    <submittedName>
        <fullName evidence="2">Uncharacterized protein</fullName>
    </submittedName>
</protein>
<comment type="caution">
    <text evidence="2">The sequence shown here is derived from an EMBL/GenBank/DDBJ whole genome shotgun (WGS) entry which is preliminary data.</text>
</comment>
<dbReference type="EMBL" id="CAXAMN010000658">
    <property type="protein sequence ID" value="CAK8989884.1"/>
    <property type="molecule type" value="Genomic_DNA"/>
</dbReference>
<feature type="region of interest" description="Disordered" evidence="1">
    <location>
        <begin position="346"/>
        <end position="373"/>
    </location>
</feature>
<evidence type="ECO:0000313" key="2">
    <source>
        <dbReference type="EMBL" id="CAK8989884.1"/>
    </source>
</evidence>
<feature type="region of interest" description="Disordered" evidence="1">
    <location>
        <begin position="162"/>
        <end position="189"/>
    </location>
</feature>
<keyword evidence="3" id="KW-1185">Reference proteome</keyword>
<evidence type="ECO:0000256" key="1">
    <source>
        <dbReference type="SAM" id="MobiDB-lite"/>
    </source>
</evidence>
<organism evidence="2 3">
    <name type="scientific">Durusdinium trenchii</name>
    <dbReference type="NCBI Taxonomy" id="1381693"/>
    <lineage>
        <taxon>Eukaryota</taxon>
        <taxon>Sar</taxon>
        <taxon>Alveolata</taxon>
        <taxon>Dinophyceae</taxon>
        <taxon>Suessiales</taxon>
        <taxon>Symbiodiniaceae</taxon>
        <taxon>Durusdinium</taxon>
    </lineage>
</organism>
<feature type="compositionally biased region" description="Basic residues" evidence="1">
    <location>
        <begin position="356"/>
        <end position="373"/>
    </location>
</feature>
<proteinExistence type="predicted"/>
<gene>
    <name evidence="2" type="ORF">CCMP2556_LOCUS1838</name>
</gene>
<dbReference type="Proteomes" id="UP001642484">
    <property type="component" value="Unassembled WGS sequence"/>
</dbReference>
<reference evidence="2 3" key="1">
    <citation type="submission" date="2024-02" db="EMBL/GenBank/DDBJ databases">
        <authorList>
            <person name="Chen Y."/>
            <person name="Shah S."/>
            <person name="Dougan E. K."/>
            <person name="Thang M."/>
            <person name="Chan C."/>
        </authorList>
    </citation>
    <scope>NUCLEOTIDE SEQUENCE [LARGE SCALE GENOMIC DNA]</scope>
</reference>
<evidence type="ECO:0000313" key="3">
    <source>
        <dbReference type="Proteomes" id="UP001642484"/>
    </source>
</evidence>
<sequence length="373" mass="40612">MSGAEPLQTIEVPESQTQHQDAQERETLPDPAPIECLKCGVQTSALESGVVIKLNGIQCPRCASVYQMMYRHMGGIPEGVSSMTAEQQKTFFKSSGSLLASAPKNGRWAMVKSALVKEMVAFRTSQVTHRVSEDYLPLSVWEKRGFDSSQIKAQGRKKDDLVDDDVWSIPSDTEGPAGPKVPKKGKEDDAAKAARKMANERAKLWNTQCGLATKMLAPLSALEKGLGNTLVRYQKLDSFDPTMVDGLKDAANLVARWNHCALVDVELSFGLAVCPLSKPLHGRIVMSKHVRFAKQRPGAKKLINASEEDKVNNDPEGFDTDHAGMTSKLKASKDLMADAKWAVKTEKAEQAAKPKATPKVKTAPKRKAKTGGA</sequence>
<feature type="region of interest" description="Disordered" evidence="1">
    <location>
        <begin position="1"/>
        <end position="26"/>
    </location>
</feature>
<name>A0ABP0HL65_9DINO</name>